<gene>
    <name evidence="1" type="ORF">CVT24_008004</name>
</gene>
<dbReference type="GO" id="GO:0005794">
    <property type="term" value="C:Golgi apparatus"/>
    <property type="evidence" value="ECO:0007669"/>
    <property type="project" value="TreeGrafter"/>
</dbReference>
<feature type="non-terminal residue" evidence="1">
    <location>
        <position position="1"/>
    </location>
</feature>
<keyword evidence="2" id="KW-1185">Reference proteome</keyword>
<dbReference type="InParanoid" id="A0A409YQW4"/>
<dbReference type="GO" id="GO:0007030">
    <property type="term" value="P:Golgi organization"/>
    <property type="evidence" value="ECO:0007669"/>
    <property type="project" value="TreeGrafter"/>
</dbReference>
<dbReference type="InterPro" id="IPR008551">
    <property type="entry name" value="TANGO2"/>
</dbReference>
<organism evidence="1 2">
    <name type="scientific">Panaeolus cyanescens</name>
    <dbReference type="NCBI Taxonomy" id="181874"/>
    <lineage>
        <taxon>Eukaryota</taxon>
        <taxon>Fungi</taxon>
        <taxon>Dikarya</taxon>
        <taxon>Basidiomycota</taxon>
        <taxon>Agaricomycotina</taxon>
        <taxon>Agaricomycetes</taxon>
        <taxon>Agaricomycetidae</taxon>
        <taxon>Agaricales</taxon>
        <taxon>Agaricineae</taxon>
        <taxon>Galeropsidaceae</taxon>
        <taxon>Panaeolus</taxon>
    </lineage>
</organism>
<reference evidence="1 2" key="1">
    <citation type="journal article" date="2018" name="Evol. Lett.">
        <title>Horizontal gene cluster transfer increased hallucinogenic mushroom diversity.</title>
        <authorList>
            <person name="Reynolds H.T."/>
            <person name="Vijayakumar V."/>
            <person name="Gluck-Thaler E."/>
            <person name="Korotkin H.B."/>
            <person name="Matheny P.B."/>
            <person name="Slot J.C."/>
        </authorList>
    </citation>
    <scope>NUCLEOTIDE SEQUENCE [LARGE SCALE GENOMIC DNA]</scope>
    <source>
        <strain evidence="1 2">2629</strain>
    </source>
</reference>
<protein>
    <submittedName>
        <fullName evidence="1">Uncharacterized protein</fullName>
    </submittedName>
</protein>
<dbReference type="PANTHER" id="PTHR17985">
    <property type="entry name" value="SER/THR-RICH PROTEIN T10 IN DGCR REGION"/>
    <property type="match status" value="1"/>
</dbReference>
<comment type="caution">
    <text evidence="1">The sequence shown here is derived from an EMBL/GenBank/DDBJ whole genome shotgun (WGS) entry which is preliminary data.</text>
</comment>
<dbReference type="AlphaFoldDB" id="A0A409YQW4"/>
<dbReference type="OrthoDB" id="191601at2759"/>
<dbReference type="EMBL" id="NHTK01000814">
    <property type="protein sequence ID" value="PPR05390.1"/>
    <property type="molecule type" value="Genomic_DNA"/>
</dbReference>
<sequence length="255" mass="27845">RDEQAGGSWFGINRSGRVALLTNITEDVKPFNTSRGSLVSSFLLSDSPHPLEDEVGKIVPKDAKYAGFNLLLLAPIINSSGTIGYDSLFVTNHGGGGTLISRSLSPKEKTCGGISNGIDGQGAGQWPKVCHATEQFESLLRQQNSDVPEKELVNGLFELLTWHPPQAITKRAELRTTVQVPPVQISYEGTGKTTPTFYGTRLSTVLLIKRNGEAVFIERDIYQLVDGVPVQPDPPTQREFRFHVDVKPNTAVECD</sequence>
<proteinExistence type="predicted"/>
<accession>A0A409YQW4</accession>
<dbReference type="Pfam" id="PF05742">
    <property type="entry name" value="TANGO2"/>
    <property type="match status" value="1"/>
</dbReference>
<dbReference type="GO" id="GO:0009306">
    <property type="term" value="P:protein secretion"/>
    <property type="evidence" value="ECO:0007669"/>
    <property type="project" value="TreeGrafter"/>
</dbReference>
<dbReference type="PANTHER" id="PTHR17985:SF8">
    <property type="entry name" value="TRANSPORT AND GOLGI ORGANIZATION PROTEIN 2 HOMOLOG"/>
    <property type="match status" value="1"/>
</dbReference>
<name>A0A409YQW4_9AGAR</name>
<dbReference type="Proteomes" id="UP000284842">
    <property type="component" value="Unassembled WGS sequence"/>
</dbReference>
<evidence type="ECO:0000313" key="2">
    <source>
        <dbReference type="Proteomes" id="UP000284842"/>
    </source>
</evidence>
<evidence type="ECO:0000313" key="1">
    <source>
        <dbReference type="EMBL" id="PPR05390.1"/>
    </source>
</evidence>